<proteinExistence type="predicted"/>
<dbReference type="Gene3D" id="3.30.160.100">
    <property type="entry name" value="Ribosome hibernation promotion factor-like"/>
    <property type="match status" value="1"/>
</dbReference>
<accession>A0A3A4ZD27</accession>
<evidence type="ECO:0000313" key="2">
    <source>
        <dbReference type="Proteomes" id="UP000265540"/>
    </source>
</evidence>
<dbReference type="InterPro" id="IPR036567">
    <property type="entry name" value="RHF-like"/>
</dbReference>
<dbReference type="Pfam" id="PF02482">
    <property type="entry name" value="Ribosomal_S30AE"/>
    <property type="match status" value="1"/>
</dbReference>
<dbReference type="SUPFAM" id="SSF69754">
    <property type="entry name" value="Ribosome binding protein Y (YfiA homologue)"/>
    <property type="match status" value="1"/>
</dbReference>
<gene>
    <name evidence="1" type="ORF">C4561_03010</name>
</gene>
<dbReference type="InterPro" id="IPR003489">
    <property type="entry name" value="RHF/RaiA"/>
</dbReference>
<sequence>MQYQITSDNIQQISPSMDALAKDKLQKLSGKLQHVNEDLKSFRVVMNTIPDNQFEVKINATIHGKTYFVHEKGYTLEQSMVAAVDLLARMLQKDKMVSTSEEWQEIRDAKRDELSEEELNELI</sequence>
<organism evidence="1 2">
    <name type="scientific">candidate division WWE3 bacterium</name>
    <dbReference type="NCBI Taxonomy" id="2053526"/>
    <lineage>
        <taxon>Bacteria</taxon>
        <taxon>Katanobacteria</taxon>
    </lineage>
</organism>
<comment type="caution">
    <text evidence="1">The sequence shown here is derived from an EMBL/GenBank/DDBJ whole genome shotgun (WGS) entry which is preliminary data.</text>
</comment>
<evidence type="ECO:0000313" key="1">
    <source>
        <dbReference type="EMBL" id="RJR27111.1"/>
    </source>
</evidence>
<dbReference type="Proteomes" id="UP000265540">
    <property type="component" value="Unassembled WGS sequence"/>
</dbReference>
<name>A0A3A4ZD27_UNCKA</name>
<dbReference type="AlphaFoldDB" id="A0A3A4ZD27"/>
<reference evidence="1 2" key="1">
    <citation type="journal article" date="2017" name="ISME J.">
        <title>Energy and carbon metabolisms in a deep terrestrial subsurface fluid microbial community.</title>
        <authorList>
            <person name="Momper L."/>
            <person name="Jungbluth S.P."/>
            <person name="Lee M.D."/>
            <person name="Amend J.P."/>
        </authorList>
    </citation>
    <scope>NUCLEOTIDE SEQUENCE [LARGE SCALE GENOMIC DNA]</scope>
    <source>
        <strain evidence="1">SURF_46</strain>
    </source>
</reference>
<protein>
    <submittedName>
        <fullName evidence="1">HPF/RaiA family ribosome-associated protein</fullName>
    </submittedName>
</protein>
<dbReference type="EMBL" id="QZJF01000016">
    <property type="protein sequence ID" value="RJR27111.1"/>
    <property type="molecule type" value="Genomic_DNA"/>
</dbReference>